<organism evidence="15 16">
    <name type="scientific">Candidatus Thiopontia autotrophica</name>
    <dbReference type="NCBI Taxonomy" id="2841688"/>
    <lineage>
        <taxon>Bacteria</taxon>
        <taxon>Pseudomonadati</taxon>
        <taxon>Pseudomonadota</taxon>
        <taxon>Gammaproteobacteria</taxon>
        <taxon>Candidatus Thiopontia</taxon>
    </lineage>
</organism>
<dbReference type="PANTHER" id="PTHR42801">
    <property type="entry name" value="THIOREDOXIN-DEPENDENT PEROXIDE REDUCTASE"/>
    <property type="match status" value="1"/>
</dbReference>
<dbReference type="CDD" id="cd03017">
    <property type="entry name" value="PRX_BCP"/>
    <property type="match status" value="1"/>
</dbReference>
<evidence type="ECO:0000256" key="13">
    <source>
        <dbReference type="PIRSR" id="PIRSR000239-1"/>
    </source>
</evidence>
<comment type="similarity">
    <text evidence="10">Belongs to the peroxiredoxin family. BCP/PrxQ subfamily.</text>
</comment>
<keyword evidence="5" id="KW-0049">Antioxidant</keyword>
<evidence type="ECO:0000313" key="16">
    <source>
        <dbReference type="Proteomes" id="UP000654401"/>
    </source>
</evidence>
<comment type="caution">
    <text evidence="15">The sequence shown here is derived from an EMBL/GenBank/DDBJ whole genome shotgun (WGS) entry which is preliminary data.</text>
</comment>
<dbReference type="NCBIfam" id="NF006960">
    <property type="entry name" value="PRK09437.1"/>
    <property type="match status" value="1"/>
</dbReference>
<dbReference type="GO" id="GO:0005737">
    <property type="term" value="C:cytoplasm"/>
    <property type="evidence" value="ECO:0007669"/>
    <property type="project" value="TreeGrafter"/>
</dbReference>
<evidence type="ECO:0000256" key="3">
    <source>
        <dbReference type="ARBA" id="ARBA00013017"/>
    </source>
</evidence>
<evidence type="ECO:0000256" key="9">
    <source>
        <dbReference type="ARBA" id="ARBA00032824"/>
    </source>
</evidence>
<dbReference type="InterPro" id="IPR036249">
    <property type="entry name" value="Thioredoxin-like_sf"/>
</dbReference>
<dbReference type="PIRSF" id="PIRSF000239">
    <property type="entry name" value="AHPC"/>
    <property type="match status" value="1"/>
</dbReference>
<dbReference type="InterPro" id="IPR000866">
    <property type="entry name" value="AhpC/TSA"/>
</dbReference>
<dbReference type="GO" id="GO:0034599">
    <property type="term" value="P:cellular response to oxidative stress"/>
    <property type="evidence" value="ECO:0007669"/>
    <property type="project" value="TreeGrafter"/>
</dbReference>
<evidence type="ECO:0000256" key="8">
    <source>
        <dbReference type="ARBA" id="ARBA00023284"/>
    </source>
</evidence>
<gene>
    <name evidence="15" type="primary">bcp</name>
    <name evidence="15" type="ORF">H8D24_01240</name>
</gene>
<name>A0A8J6P425_9GAMM</name>
<keyword evidence="6" id="KW-0560">Oxidoreductase</keyword>
<dbReference type="GO" id="GO:0045454">
    <property type="term" value="P:cell redox homeostasis"/>
    <property type="evidence" value="ECO:0007669"/>
    <property type="project" value="TreeGrafter"/>
</dbReference>
<dbReference type="Proteomes" id="UP000654401">
    <property type="component" value="Unassembled WGS sequence"/>
</dbReference>
<keyword evidence="4 15" id="KW-0575">Peroxidase</keyword>
<evidence type="ECO:0000256" key="7">
    <source>
        <dbReference type="ARBA" id="ARBA00023157"/>
    </source>
</evidence>
<reference evidence="15 16" key="1">
    <citation type="submission" date="2020-08" db="EMBL/GenBank/DDBJ databases">
        <title>Bridging the membrane lipid divide: bacteria of the FCB group superphylum have the potential to synthesize archaeal ether lipids.</title>
        <authorList>
            <person name="Villanueva L."/>
            <person name="Von Meijenfeldt F.A.B."/>
            <person name="Westbye A.B."/>
            <person name="Yadav S."/>
            <person name="Hopmans E.C."/>
            <person name="Dutilh B.E."/>
            <person name="Sinninghe Damste J.S."/>
        </authorList>
    </citation>
    <scope>NUCLEOTIDE SEQUENCE [LARGE SCALE GENOMIC DNA]</scope>
    <source>
        <strain evidence="15">NIOZ-UU100</strain>
    </source>
</reference>
<evidence type="ECO:0000256" key="11">
    <source>
        <dbReference type="ARBA" id="ARBA00042639"/>
    </source>
</evidence>
<evidence type="ECO:0000256" key="5">
    <source>
        <dbReference type="ARBA" id="ARBA00022862"/>
    </source>
</evidence>
<dbReference type="FunFam" id="3.40.30.10:FF:000007">
    <property type="entry name" value="Thioredoxin-dependent thiol peroxidase"/>
    <property type="match status" value="1"/>
</dbReference>
<keyword evidence="7" id="KW-1015">Disulfide bond</keyword>
<comment type="catalytic activity">
    <reaction evidence="12">
        <text>a hydroperoxide + [thioredoxin]-dithiol = an alcohol + [thioredoxin]-disulfide + H2O</text>
        <dbReference type="Rhea" id="RHEA:62620"/>
        <dbReference type="Rhea" id="RHEA-COMP:10698"/>
        <dbReference type="Rhea" id="RHEA-COMP:10700"/>
        <dbReference type="ChEBI" id="CHEBI:15377"/>
        <dbReference type="ChEBI" id="CHEBI:29950"/>
        <dbReference type="ChEBI" id="CHEBI:30879"/>
        <dbReference type="ChEBI" id="CHEBI:35924"/>
        <dbReference type="ChEBI" id="CHEBI:50058"/>
        <dbReference type="EC" id="1.11.1.24"/>
    </reaction>
</comment>
<dbReference type="Pfam" id="PF00578">
    <property type="entry name" value="AhpC-TSA"/>
    <property type="match status" value="1"/>
</dbReference>
<keyword evidence="8" id="KW-0676">Redox-active center</keyword>
<dbReference type="PROSITE" id="PS51352">
    <property type="entry name" value="THIOREDOXIN_2"/>
    <property type="match status" value="1"/>
</dbReference>
<sequence>MLETGSTIPEFKKSDQNGDIKTFKDLKGKKGLIIYFYPKDNTPGCTNEAKDFRDEITSFRKMGVEVVGVSKDSARTHTNFITKHELPFTLLADNDPEAEMCEAFGVWQEKKNYGKVYMGIVRTTYIFDSKGTLLKAYPKVRVKDHVEQVLNDTKELIN</sequence>
<evidence type="ECO:0000256" key="1">
    <source>
        <dbReference type="ARBA" id="ARBA00003330"/>
    </source>
</evidence>
<dbReference type="InterPro" id="IPR013766">
    <property type="entry name" value="Thioredoxin_domain"/>
</dbReference>
<evidence type="ECO:0000256" key="6">
    <source>
        <dbReference type="ARBA" id="ARBA00023002"/>
    </source>
</evidence>
<dbReference type="AlphaFoldDB" id="A0A8J6P425"/>
<comment type="subunit">
    <text evidence="2">Monomer.</text>
</comment>
<dbReference type="Gene3D" id="3.40.30.10">
    <property type="entry name" value="Glutaredoxin"/>
    <property type="match status" value="1"/>
</dbReference>
<dbReference type="SUPFAM" id="SSF52833">
    <property type="entry name" value="Thioredoxin-like"/>
    <property type="match status" value="1"/>
</dbReference>
<evidence type="ECO:0000256" key="10">
    <source>
        <dbReference type="ARBA" id="ARBA00038489"/>
    </source>
</evidence>
<evidence type="ECO:0000256" key="12">
    <source>
        <dbReference type="ARBA" id="ARBA00049091"/>
    </source>
</evidence>
<comment type="function">
    <text evidence="1">Thiol-specific peroxidase that catalyzes the reduction of hydrogen peroxide and organic hydroperoxides to water and alcohols, respectively. Plays a role in cell protection against oxidative stress by detoxifying peroxides and as sensor of hydrogen peroxide-mediated signaling events.</text>
</comment>
<dbReference type="EMBL" id="JACNFK010000014">
    <property type="protein sequence ID" value="MBC8519020.1"/>
    <property type="molecule type" value="Genomic_DNA"/>
</dbReference>
<dbReference type="PANTHER" id="PTHR42801:SF4">
    <property type="entry name" value="AHPC_TSA FAMILY PROTEIN"/>
    <property type="match status" value="1"/>
</dbReference>
<dbReference type="GO" id="GO:0008379">
    <property type="term" value="F:thioredoxin peroxidase activity"/>
    <property type="evidence" value="ECO:0007669"/>
    <property type="project" value="TreeGrafter"/>
</dbReference>
<evidence type="ECO:0000259" key="14">
    <source>
        <dbReference type="PROSITE" id="PS51352"/>
    </source>
</evidence>
<feature type="active site" description="Cysteine sulfenic acid (-SOH) intermediate; for peroxidase activity" evidence="13">
    <location>
        <position position="45"/>
    </location>
</feature>
<proteinExistence type="inferred from homology"/>
<protein>
    <recommendedName>
        <fullName evidence="3">thioredoxin-dependent peroxiredoxin</fullName>
        <ecNumber evidence="3">1.11.1.24</ecNumber>
    </recommendedName>
    <alternativeName>
        <fullName evidence="9">Thioredoxin peroxidase</fullName>
    </alternativeName>
    <alternativeName>
        <fullName evidence="11">Thioredoxin-dependent peroxiredoxin Bcp</fullName>
    </alternativeName>
</protein>
<dbReference type="InterPro" id="IPR050924">
    <property type="entry name" value="Peroxiredoxin_BCP/PrxQ"/>
</dbReference>
<dbReference type="InterPro" id="IPR024706">
    <property type="entry name" value="Peroxiredoxin_AhpC-typ"/>
</dbReference>
<feature type="domain" description="Thioredoxin" evidence="14">
    <location>
        <begin position="2"/>
        <end position="158"/>
    </location>
</feature>
<accession>A0A8J6P425</accession>
<dbReference type="EC" id="1.11.1.24" evidence="3"/>
<evidence type="ECO:0000256" key="4">
    <source>
        <dbReference type="ARBA" id="ARBA00022559"/>
    </source>
</evidence>
<evidence type="ECO:0000256" key="2">
    <source>
        <dbReference type="ARBA" id="ARBA00011245"/>
    </source>
</evidence>
<evidence type="ECO:0000313" key="15">
    <source>
        <dbReference type="EMBL" id="MBC8519020.1"/>
    </source>
</evidence>